<name>A0A7G9GP65_9FIRM</name>
<keyword evidence="1" id="KW-0472">Membrane</keyword>
<feature type="transmembrane region" description="Helical" evidence="1">
    <location>
        <begin position="92"/>
        <end position="113"/>
    </location>
</feature>
<accession>A0A7G9GP65</accession>
<dbReference type="Proteomes" id="UP000515856">
    <property type="component" value="Chromosome"/>
</dbReference>
<organism evidence="2 3">
    <name type="scientific">[Eubacterium] hominis</name>
    <dbReference type="NCBI Taxonomy" id="2764325"/>
    <lineage>
        <taxon>Bacteria</taxon>
        <taxon>Bacillati</taxon>
        <taxon>Bacillota</taxon>
        <taxon>Erysipelotrichia</taxon>
        <taxon>Erysipelotrichales</taxon>
        <taxon>Erysipelotrichaceae</taxon>
        <taxon>Amedibacillus</taxon>
    </lineage>
</organism>
<keyword evidence="1" id="KW-0812">Transmembrane</keyword>
<dbReference type="RefSeq" id="WP_117536270.1">
    <property type="nucleotide sequence ID" value="NZ_CP060636.1"/>
</dbReference>
<evidence type="ECO:0000313" key="2">
    <source>
        <dbReference type="EMBL" id="QNM12597.1"/>
    </source>
</evidence>
<feature type="transmembrane region" description="Helical" evidence="1">
    <location>
        <begin position="32"/>
        <end position="56"/>
    </location>
</feature>
<evidence type="ECO:0000256" key="1">
    <source>
        <dbReference type="SAM" id="Phobius"/>
    </source>
</evidence>
<sequence length="131" mass="15008">MKTNSVYIIFALICVIGLCVLQYYISLKSKKWLGWILPGIFFCLSILFTISAVTFLHSYEISEVYSNNGNLMSSIITNTTSNFSIQTILPKAIEIFLICNLPTILFIIIFLVVHQKQKREAQIHKMNIQDL</sequence>
<dbReference type="AlphaFoldDB" id="A0A7G9GP65"/>
<keyword evidence="3" id="KW-1185">Reference proteome</keyword>
<reference evidence="2 3" key="1">
    <citation type="submission" date="2020-08" db="EMBL/GenBank/DDBJ databases">
        <authorList>
            <person name="Liu C."/>
            <person name="Sun Q."/>
        </authorList>
    </citation>
    <scope>NUCLEOTIDE SEQUENCE [LARGE SCALE GENOMIC DNA]</scope>
    <source>
        <strain evidence="2 3">NSJ-61</strain>
    </source>
</reference>
<protein>
    <submittedName>
        <fullName evidence="2">Uncharacterized protein</fullName>
    </submittedName>
</protein>
<proteinExistence type="predicted"/>
<dbReference type="EMBL" id="CP060636">
    <property type="protein sequence ID" value="QNM12597.1"/>
    <property type="molecule type" value="Genomic_DNA"/>
</dbReference>
<feature type="transmembrane region" description="Helical" evidence="1">
    <location>
        <begin position="6"/>
        <end position="25"/>
    </location>
</feature>
<dbReference type="KEGG" id="ehn:H9Q80_01155"/>
<gene>
    <name evidence="2" type="ORF">H9Q80_01155</name>
</gene>
<keyword evidence="1" id="KW-1133">Transmembrane helix</keyword>
<evidence type="ECO:0000313" key="3">
    <source>
        <dbReference type="Proteomes" id="UP000515856"/>
    </source>
</evidence>